<evidence type="ECO:0000313" key="2">
    <source>
        <dbReference type="EMBL" id="MPC31417.1"/>
    </source>
</evidence>
<evidence type="ECO:0008006" key="4">
    <source>
        <dbReference type="Google" id="ProtNLM"/>
    </source>
</evidence>
<comment type="caution">
    <text evidence="2">The sequence shown here is derived from an EMBL/GenBank/DDBJ whole genome shotgun (WGS) entry which is preliminary data.</text>
</comment>
<sequence>MSPSVAKTRKSVTLKVKLDIIHRHERGEKTNCIARHHLDSIYCRYYFQATSGNPRDPEGGNGTPSDVMSVLHGKDIEDSDENED</sequence>
<organism evidence="2 3">
    <name type="scientific">Portunus trituberculatus</name>
    <name type="common">Swimming crab</name>
    <name type="synonym">Neptunus trituberculatus</name>
    <dbReference type="NCBI Taxonomy" id="210409"/>
    <lineage>
        <taxon>Eukaryota</taxon>
        <taxon>Metazoa</taxon>
        <taxon>Ecdysozoa</taxon>
        <taxon>Arthropoda</taxon>
        <taxon>Crustacea</taxon>
        <taxon>Multicrustacea</taxon>
        <taxon>Malacostraca</taxon>
        <taxon>Eumalacostraca</taxon>
        <taxon>Eucarida</taxon>
        <taxon>Decapoda</taxon>
        <taxon>Pleocyemata</taxon>
        <taxon>Brachyura</taxon>
        <taxon>Eubrachyura</taxon>
        <taxon>Portunoidea</taxon>
        <taxon>Portunidae</taxon>
        <taxon>Portuninae</taxon>
        <taxon>Portunus</taxon>
    </lineage>
</organism>
<gene>
    <name evidence="2" type="ORF">E2C01_024706</name>
</gene>
<evidence type="ECO:0000256" key="1">
    <source>
        <dbReference type="SAM" id="MobiDB-lite"/>
    </source>
</evidence>
<name>A0A5B7EDL9_PORTR</name>
<protein>
    <recommendedName>
        <fullName evidence="4">HTH psq-type domain-containing protein</fullName>
    </recommendedName>
</protein>
<dbReference type="AlphaFoldDB" id="A0A5B7EDL9"/>
<reference evidence="2 3" key="1">
    <citation type="submission" date="2019-05" db="EMBL/GenBank/DDBJ databases">
        <title>Another draft genome of Portunus trituberculatus and its Hox gene families provides insights of decapod evolution.</title>
        <authorList>
            <person name="Jeong J.-H."/>
            <person name="Song I."/>
            <person name="Kim S."/>
            <person name="Choi T."/>
            <person name="Kim D."/>
            <person name="Ryu S."/>
            <person name="Kim W."/>
        </authorList>
    </citation>
    <scope>NUCLEOTIDE SEQUENCE [LARGE SCALE GENOMIC DNA]</scope>
    <source>
        <tissue evidence="2">Muscle</tissue>
    </source>
</reference>
<keyword evidence="3" id="KW-1185">Reference proteome</keyword>
<feature type="region of interest" description="Disordered" evidence="1">
    <location>
        <begin position="52"/>
        <end position="84"/>
    </location>
</feature>
<dbReference type="Proteomes" id="UP000324222">
    <property type="component" value="Unassembled WGS sequence"/>
</dbReference>
<evidence type="ECO:0000313" key="3">
    <source>
        <dbReference type="Proteomes" id="UP000324222"/>
    </source>
</evidence>
<proteinExistence type="predicted"/>
<accession>A0A5B7EDL9</accession>
<dbReference type="EMBL" id="VSRR010002431">
    <property type="protein sequence ID" value="MPC31417.1"/>
    <property type="molecule type" value="Genomic_DNA"/>
</dbReference>